<evidence type="ECO:0000313" key="1">
    <source>
        <dbReference type="EMBL" id="SON58011.1"/>
    </source>
</evidence>
<keyword evidence="2" id="KW-1185">Reference proteome</keyword>
<reference evidence="2" key="1">
    <citation type="submission" date="2017-09" db="EMBL/GenBank/DDBJ databases">
        <title>Genome sequence of Nannocystis excedens DSM 71.</title>
        <authorList>
            <person name="Blom J."/>
        </authorList>
    </citation>
    <scope>NUCLEOTIDE SEQUENCE [LARGE SCALE GENOMIC DNA]</scope>
    <source>
        <strain evidence="2">type strain: E19</strain>
    </source>
</reference>
<accession>A0A2C9DE12</accession>
<dbReference type="OrthoDB" id="7917049at2"/>
<dbReference type="AlphaFoldDB" id="A0A2C9DE12"/>
<name>A0A2C9DE12_9HYPH</name>
<dbReference type="EMBL" id="LT960614">
    <property type="protein sequence ID" value="SON58011.1"/>
    <property type="molecule type" value="Genomic_DNA"/>
</dbReference>
<proteinExistence type="predicted"/>
<dbReference type="KEGG" id="hdi:HDIA_4470"/>
<protein>
    <submittedName>
        <fullName evidence="1">Uncharacterized protein</fullName>
    </submittedName>
</protein>
<gene>
    <name evidence="1" type="ORF">HDIA_4470</name>
</gene>
<organism evidence="1 2">
    <name type="scientific">Hartmannibacter diazotrophicus</name>
    <dbReference type="NCBI Taxonomy" id="1482074"/>
    <lineage>
        <taxon>Bacteria</taxon>
        <taxon>Pseudomonadati</taxon>
        <taxon>Pseudomonadota</taxon>
        <taxon>Alphaproteobacteria</taxon>
        <taxon>Hyphomicrobiales</taxon>
        <taxon>Pleomorphomonadaceae</taxon>
        <taxon>Hartmannibacter</taxon>
    </lineage>
</organism>
<dbReference type="RefSeq" id="WP_157775788.1">
    <property type="nucleotide sequence ID" value="NZ_LT960614.1"/>
</dbReference>
<sequence length="109" mass="10705">MARVDVSFFMAGNRSAEGGSMPVPRMTGMVSEVLTSGGTSVATATTSEAPDGAGFVRILTDGDVWAVAGAAPVASAPSAGASASGILVKAYLPYDLAVAAGDKIAVIDV</sequence>
<evidence type="ECO:0000313" key="2">
    <source>
        <dbReference type="Proteomes" id="UP000223606"/>
    </source>
</evidence>
<dbReference type="Proteomes" id="UP000223606">
    <property type="component" value="Chromosome 1"/>
</dbReference>